<proteinExistence type="inferred from homology"/>
<dbReference type="PANTHER" id="PTHR24302:SF15">
    <property type="entry name" value="FATTY-ACID PEROXYGENASE"/>
    <property type="match status" value="1"/>
</dbReference>
<comment type="cofactor">
    <cofactor evidence="7">
        <name>heme</name>
        <dbReference type="ChEBI" id="CHEBI:30413"/>
    </cofactor>
</comment>
<evidence type="ECO:0000256" key="4">
    <source>
        <dbReference type="ARBA" id="ARBA00023002"/>
    </source>
</evidence>
<dbReference type="STRING" id="400727.A0A2T7PY90"/>
<feature type="binding site" description="axial binding residue" evidence="7">
    <location>
        <position position="272"/>
    </location>
    <ligand>
        <name>heme</name>
        <dbReference type="ChEBI" id="CHEBI:30413"/>
    </ligand>
    <ligandPart>
        <name>Fe</name>
        <dbReference type="ChEBI" id="CHEBI:18248"/>
    </ligandPart>
</feature>
<evidence type="ECO:0000256" key="1">
    <source>
        <dbReference type="ARBA" id="ARBA00010617"/>
    </source>
</evidence>
<evidence type="ECO:0008006" key="11">
    <source>
        <dbReference type="Google" id="ProtNLM"/>
    </source>
</evidence>
<evidence type="ECO:0000256" key="8">
    <source>
        <dbReference type="RuleBase" id="RU000461"/>
    </source>
</evidence>
<comment type="similarity">
    <text evidence="1 8">Belongs to the cytochrome P450 family.</text>
</comment>
<sequence length="311" mass="35102">MHVPDFSQPLGISLEMEHHFHRCSAQLTTNIKEAAGKGQKIDVRKYFAGYTLDVIAATSFGIEVNSQKDLDNPLAKDVSTILQDIASSEGLLMLLKIELLEKPDFLQLILSYEEAQSSGKEELKGKLEVIAQATVFFVAGYETTAATLQSLAYNLALYPDVQEKIVREFEEQLGDELPTYEDVTKLKYLHSAIMETLRMYPPLNSVNRMASEEVTIKGITIPKGAGVMIPIANVMKDPEYFPEPDKFDPERFYEGSVNPVSFLAFGYGPRLCIGMRLALLEMKIAMVHVLRKVKFVKTDDLQVRRQPERYR</sequence>
<protein>
    <recommendedName>
        <fullName evidence="11">Cytochrome P450</fullName>
    </recommendedName>
</protein>
<dbReference type="InterPro" id="IPR050705">
    <property type="entry name" value="Cytochrome_P450_3A"/>
</dbReference>
<evidence type="ECO:0000256" key="6">
    <source>
        <dbReference type="ARBA" id="ARBA00043906"/>
    </source>
</evidence>
<keyword evidence="5 7" id="KW-0408">Iron</keyword>
<dbReference type="PANTHER" id="PTHR24302">
    <property type="entry name" value="CYTOCHROME P450 FAMILY 3"/>
    <property type="match status" value="1"/>
</dbReference>
<comment type="caution">
    <text evidence="9">The sequence shown here is derived from an EMBL/GenBank/DDBJ whole genome shotgun (WGS) entry which is preliminary data.</text>
</comment>
<dbReference type="InterPro" id="IPR036396">
    <property type="entry name" value="Cyt_P450_sf"/>
</dbReference>
<keyword evidence="4 8" id="KW-0560">Oxidoreductase</keyword>
<dbReference type="SUPFAM" id="SSF48264">
    <property type="entry name" value="Cytochrome P450"/>
    <property type="match status" value="1"/>
</dbReference>
<accession>A0A2T7PY90</accession>
<dbReference type="GO" id="GO:0020037">
    <property type="term" value="F:heme binding"/>
    <property type="evidence" value="ECO:0007669"/>
    <property type="project" value="InterPro"/>
</dbReference>
<dbReference type="InterPro" id="IPR002401">
    <property type="entry name" value="Cyt_P450_E_grp-I"/>
</dbReference>
<evidence type="ECO:0000256" key="3">
    <source>
        <dbReference type="ARBA" id="ARBA00022723"/>
    </source>
</evidence>
<evidence type="ECO:0000313" key="9">
    <source>
        <dbReference type="EMBL" id="PVD38392.1"/>
    </source>
</evidence>
<evidence type="ECO:0000256" key="7">
    <source>
        <dbReference type="PIRSR" id="PIRSR602401-1"/>
    </source>
</evidence>
<dbReference type="PROSITE" id="PS00086">
    <property type="entry name" value="CYTOCHROME_P450"/>
    <property type="match status" value="1"/>
</dbReference>
<keyword evidence="8" id="KW-0503">Monooxygenase</keyword>
<dbReference type="GO" id="GO:0005506">
    <property type="term" value="F:iron ion binding"/>
    <property type="evidence" value="ECO:0007669"/>
    <property type="project" value="InterPro"/>
</dbReference>
<dbReference type="Gene3D" id="1.10.630.10">
    <property type="entry name" value="Cytochrome P450"/>
    <property type="match status" value="2"/>
</dbReference>
<dbReference type="AlphaFoldDB" id="A0A2T7PY90"/>
<dbReference type="PRINTS" id="PR00463">
    <property type="entry name" value="EP450I"/>
</dbReference>
<dbReference type="InterPro" id="IPR017972">
    <property type="entry name" value="Cyt_P450_CS"/>
</dbReference>
<dbReference type="GO" id="GO:0016705">
    <property type="term" value="F:oxidoreductase activity, acting on paired donors, with incorporation or reduction of molecular oxygen"/>
    <property type="evidence" value="ECO:0007669"/>
    <property type="project" value="InterPro"/>
</dbReference>
<dbReference type="Proteomes" id="UP000245119">
    <property type="component" value="Linkage Group LG1"/>
</dbReference>
<reference evidence="9 10" key="1">
    <citation type="submission" date="2018-04" db="EMBL/GenBank/DDBJ databases">
        <title>The genome of golden apple snail Pomacea canaliculata provides insight into stress tolerance and invasive adaptation.</title>
        <authorList>
            <person name="Liu C."/>
            <person name="Liu B."/>
            <person name="Ren Y."/>
            <person name="Zhang Y."/>
            <person name="Wang H."/>
            <person name="Li S."/>
            <person name="Jiang F."/>
            <person name="Yin L."/>
            <person name="Zhang G."/>
            <person name="Qian W."/>
            <person name="Fan W."/>
        </authorList>
    </citation>
    <scope>NUCLEOTIDE SEQUENCE [LARGE SCALE GENOMIC DNA]</scope>
    <source>
        <strain evidence="9">SZHN2017</strain>
        <tissue evidence="9">Muscle</tissue>
    </source>
</reference>
<dbReference type="OrthoDB" id="1470350at2759"/>
<keyword evidence="2 7" id="KW-0349">Heme</keyword>
<dbReference type="InterPro" id="IPR001128">
    <property type="entry name" value="Cyt_P450"/>
</dbReference>
<keyword evidence="10" id="KW-1185">Reference proteome</keyword>
<name>A0A2T7PY90_POMCA</name>
<dbReference type="EMBL" id="PZQS01000001">
    <property type="protein sequence ID" value="PVD38392.1"/>
    <property type="molecule type" value="Genomic_DNA"/>
</dbReference>
<dbReference type="Pfam" id="PF00067">
    <property type="entry name" value="p450"/>
    <property type="match status" value="2"/>
</dbReference>
<evidence type="ECO:0000313" key="10">
    <source>
        <dbReference type="Proteomes" id="UP000245119"/>
    </source>
</evidence>
<comment type="function">
    <text evidence="6">Cytochromes P450 are a group of heme-thiolate monooxygenases. They oxidize a variety of structurally unrelated compounds, including steroids, fatty acids, and xenobiotics.</text>
</comment>
<evidence type="ECO:0000256" key="5">
    <source>
        <dbReference type="ARBA" id="ARBA00023004"/>
    </source>
</evidence>
<evidence type="ECO:0000256" key="2">
    <source>
        <dbReference type="ARBA" id="ARBA00022617"/>
    </source>
</evidence>
<dbReference type="GO" id="GO:0008395">
    <property type="term" value="F:steroid hydroxylase activity"/>
    <property type="evidence" value="ECO:0007669"/>
    <property type="project" value="TreeGrafter"/>
</dbReference>
<dbReference type="PRINTS" id="PR00385">
    <property type="entry name" value="P450"/>
</dbReference>
<gene>
    <name evidence="9" type="ORF">C0Q70_01006</name>
</gene>
<organism evidence="9 10">
    <name type="scientific">Pomacea canaliculata</name>
    <name type="common">Golden apple snail</name>
    <dbReference type="NCBI Taxonomy" id="400727"/>
    <lineage>
        <taxon>Eukaryota</taxon>
        <taxon>Metazoa</taxon>
        <taxon>Spiralia</taxon>
        <taxon>Lophotrochozoa</taxon>
        <taxon>Mollusca</taxon>
        <taxon>Gastropoda</taxon>
        <taxon>Caenogastropoda</taxon>
        <taxon>Architaenioglossa</taxon>
        <taxon>Ampullarioidea</taxon>
        <taxon>Ampullariidae</taxon>
        <taxon>Pomacea</taxon>
    </lineage>
</organism>
<keyword evidence="3 7" id="KW-0479">Metal-binding</keyword>